<feature type="transmembrane region" description="Helical" evidence="1">
    <location>
        <begin position="90"/>
        <end position="108"/>
    </location>
</feature>
<proteinExistence type="predicted"/>
<keyword evidence="1" id="KW-1133">Transmembrane helix</keyword>
<feature type="transmembrane region" description="Helical" evidence="1">
    <location>
        <begin position="120"/>
        <end position="140"/>
    </location>
</feature>
<protein>
    <submittedName>
        <fullName evidence="2">Uncharacterized protein</fullName>
    </submittedName>
</protein>
<feature type="transmembrane region" description="Helical" evidence="1">
    <location>
        <begin position="256"/>
        <end position="277"/>
    </location>
</feature>
<feature type="transmembrane region" description="Helical" evidence="1">
    <location>
        <begin position="198"/>
        <end position="218"/>
    </location>
</feature>
<feature type="transmembrane region" description="Helical" evidence="1">
    <location>
        <begin position="224"/>
        <end position="244"/>
    </location>
</feature>
<dbReference type="AlphaFoldDB" id="A0A518IU13"/>
<feature type="transmembrane region" description="Helical" evidence="1">
    <location>
        <begin position="147"/>
        <end position="165"/>
    </location>
</feature>
<keyword evidence="3" id="KW-1185">Reference proteome</keyword>
<dbReference type="EMBL" id="CP036318">
    <property type="protein sequence ID" value="QDV56573.1"/>
    <property type="molecule type" value="Genomic_DNA"/>
</dbReference>
<gene>
    <name evidence="2" type="ORF">Mal33_25650</name>
</gene>
<keyword evidence="1" id="KW-0812">Transmembrane</keyword>
<feature type="transmembrane region" description="Helical" evidence="1">
    <location>
        <begin position="37"/>
        <end position="61"/>
    </location>
</feature>
<evidence type="ECO:0000256" key="1">
    <source>
        <dbReference type="SAM" id="Phobius"/>
    </source>
</evidence>
<dbReference type="Proteomes" id="UP000316770">
    <property type="component" value="Chromosome"/>
</dbReference>
<reference evidence="2 3" key="1">
    <citation type="submission" date="2019-02" db="EMBL/GenBank/DDBJ databases">
        <title>Deep-cultivation of Planctomycetes and their phenomic and genomic characterization uncovers novel biology.</title>
        <authorList>
            <person name="Wiegand S."/>
            <person name="Jogler M."/>
            <person name="Boedeker C."/>
            <person name="Pinto D."/>
            <person name="Vollmers J."/>
            <person name="Rivas-Marin E."/>
            <person name="Kohn T."/>
            <person name="Peeters S.H."/>
            <person name="Heuer A."/>
            <person name="Rast P."/>
            <person name="Oberbeckmann S."/>
            <person name="Bunk B."/>
            <person name="Jeske O."/>
            <person name="Meyerdierks A."/>
            <person name="Storesund J.E."/>
            <person name="Kallscheuer N."/>
            <person name="Luecker S."/>
            <person name="Lage O.M."/>
            <person name="Pohl T."/>
            <person name="Merkel B.J."/>
            <person name="Hornburger P."/>
            <person name="Mueller R.-W."/>
            <person name="Bruemmer F."/>
            <person name="Labrenz M."/>
            <person name="Spormann A.M."/>
            <person name="Op den Camp H."/>
            <person name="Overmann J."/>
            <person name="Amann R."/>
            <person name="Jetten M.S.M."/>
            <person name="Mascher T."/>
            <person name="Medema M.H."/>
            <person name="Devos D.P."/>
            <person name="Kaster A.-K."/>
            <person name="Ovreas L."/>
            <person name="Rohde M."/>
            <person name="Galperin M.Y."/>
            <person name="Jogler C."/>
        </authorList>
    </citation>
    <scope>NUCLEOTIDE SEQUENCE [LARGE SCALE GENOMIC DNA]</scope>
    <source>
        <strain evidence="2 3">Mal33</strain>
    </source>
</reference>
<accession>A0A518IU13</accession>
<feature type="transmembrane region" description="Helical" evidence="1">
    <location>
        <begin position="67"/>
        <end position="83"/>
    </location>
</feature>
<keyword evidence="1" id="KW-0472">Membrane</keyword>
<evidence type="ECO:0000313" key="2">
    <source>
        <dbReference type="EMBL" id="QDV56573.1"/>
    </source>
</evidence>
<feature type="transmembrane region" description="Helical" evidence="1">
    <location>
        <begin position="171"/>
        <end position="191"/>
    </location>
</feature>
<feature type="transmembrane region" description="Helical" evidence="1">
    <location>
        <begin position="6"/>
        <end position="25"/>
    </location>
</feature>
<dbReference type="RefSeq" id="WP_145285191.1">
    <property type="nucleotide sequence ID" value="NZ_CP036318.1"/>
</dbReference>
<organism evidence="2 3">
    <name type="scientific">Rosistilla oblonga</name>
    <dbReference type="NCBI Taxonomy" id="2527990"/>
    <lineage>
        <taxon>Bacteria</taxon>
        <taxon>Pseudomonadati</taxon>
        <taxon>Planctomycetota</taxon>
        <taxon>Planctomycetia</taxon>
        <taxon>Pirellulales</taxon>
        <taxon>Pirellulaceae</taxon>
        <taxon>Rosistilla</taxon>
    </lineage>
</organism>
<evidence type="ECO:0000313" key="3">
    <source>
        <dbReference type="Proteomes" id="UP000316770"/>
    </source>
</evidence>
<sequence length="306" mass="31974">MFSIQDILYGGCLPAVVAVFVFVVVSRVLPERVGSRYASAAALTLGFFAGYAMLALGPWAAESHWHWLPYAVLIASVAGPIAAAEGVHAVERWLMFALLGGVAAWFLVPDWDDLQPSWAVHASVLAIYIACLAGGLESLARRIPGPLLPATLWMTLSAAAVVLALSGSLRFAQIALAGAAAMFGLAILAWFRPTKTSLVGCGFAVAVLVAGALLIGRVNSFSEVPLATYLLIPLAPLALFASLAGPLSRSEGFKGVVVRLALPILLLGIAVGLAIAAEAGSEEMDYSMRQLPQRLNASPSQLDALL</sequence>
<name>A0A518IU13_9BACT</name>